<organism evidence="2 3">
    <name type="scientific">Catenuloplanes niger</name>
    <dbReference type="NCBI Taxonomy" id="587534"/>
    <lineage>
        <taxon>Bacteria</taxon>
        <taxon>Bacillati</taxon>
        <taxon>Actinomycetota</taxon>
        <taxon>Actinomycetes</taxon>
        <taxon>Micromonosporales</taxon>
        <taxon>Micromonosporaceae</taxon>
        <taxon>Catenuloplanes</taxon>
    </lineage>
</organism>
<name>A0AAE3ZKH5_9ACTN</name>
<evidence type="ECO:0000256" key="1">
    <source>
        <dbReference type="SAM" id="MobiDB-lite"/>
    </source>
</evidence>
<evidence type="ECO:0000313" key="2">
    <source>
        <dbReference type="EMBL" id="MDR7321532.1"/>
    </source>
</evidence>
<proteinExistence type="predicted"/>
<accession>A0AAE3ZKH5</accession>
<evidence type="ECO:0000313" key="3">
    <source>
        <dbReference type="Proteomes" id="UP001183629"/>
    </source>
</evidence>
<protein>
    <submittedName>
        <fullName evidence="2">Uncharacterized protein</fullName>
    </submittedName>
</protein>
<feature type="compositionally biased region" description="Basic residues" evidence="1">
    <location>
        <begin position="1"/>
        <end position="14"/>
    </location>
</feature>
<reference evidence="2 3" key="1">
    <citation type="submission" date="2023-07" db="EMBL/GenBank/DDBJ databases">
        <title>Sequencing the genomes of 1000 actinobacteria strains.</title>
        <authorList>
            <person name="Klenk H.-P."/>
        </authorList>
    </citation>
    <scope>NUCLEOTIDE SEQUENCE [LARGE SCALE GENOMIC DNA]</scope>
    <source>
        <strain evidence="2 3">DSM 44711</strain>
    </source>
</reference>
<dbReference type="AlphaFoldDB" id="A0AAE3ZKH5"/>
<feature type="region of interest" description="Disordered" evidence="1">
    <location>
        <begin position="235"/>
        <end position="260"/>
    </location>
</feature>
<feature type="compositionally biased region" description="Low complexity" evidence="1">
    <location>
        <begin position="67"/>
        <end position="113"/>
    </location>
</feature>
<comment type="caution">
    <text evidence="2">The sequence shown here is derived from an EMBL/GenBank/DDBJ whole genome shotgun (WGS) entry which is preliminary data.</text>
</comment>
<dbReference type="Proteomes" id="UP001183629">
    <property type="component" value="Unassembled WGS sequence"/>
</dbReference>
<sequence>MTRKPPARVRATAHHRLDQHVSGIPGRAHAAAPRPPHSKEAGRGPARHVRPSTHGPAPCATPITGCSTRHTAAASSPAAPTRSSCAAFCTSSSTSHPGSAPAHSAAASPNSTTGGDGEPYPSGSICGPPTGTIAAHPAGTGPPETGPPETGPPETGPPETGPRPVPKSRLTEITHTVGASSGHLRNRTRRTRPGGSEPRSRAGLRAGRLPGACRQPEPGASRPKFRVISANCSVAHQRSPDRLPPTTGHQRPTIIDRYKK</sequence>
<feature type="region of interest" description="Disordered" evidence="1">
    <location>
        <begin position="1"/>
        <end position="223"/>
    </location>
</feature>
<feature type="compositionally biased region" description="Pro residues" evidence="1">
    <location>
        <begin position="144"/>
        <end position="165"/>
    </location>
</feature>
<dbReference type="EMBL" id="JAVDYC010000001">
    <property type="protein sequence ID" value="MDR7321532.1"/>
    <property type="molecule type" value="Genomic_DNA"/>
</dbReference>
<keyword evidence="3" id="KW-1185">Reference proteome</keyword>
<gene>
    <name evidence="2" type="ORF">J2S44_001782</name>
</gene>